<dbReference type="GO" id="GO:0008270">
    <property type="term" value="F:zinc ion binding"/>
    <property type="evidence" value="ECO:0007669"/>
    <property type="project" value="InterPro"/>
</dbReference>
<dbReference type="Pfam" id="PF01535">
    <property type="entry name" value="PPR"/>
    <property type="match status" value="6"/>
</dbReference>
<protein>
    <recommendedName>
        <fullName evidence="3">DYW domain-containing protein</fullName>
    </recommendedName>
</protein>
<feature type="repeat" description="PPR" evidence="2">
    <location>
        <begin position="469"/>
        <end position="503"/>
    </location>
</feature>
<dbReference type="OrthoDB" id="645871at2759"/>
<dbReference type="Pfam" id="PF20431">
    <property type="entry name" value="E_motif"/>
    <property type="match status" value="1"/>
</dbReference>
<evidence type="ECO:0000313" key="4">
    <source>
        <dbReference type="EMBL" id="KAF6142975.1"/>
    </source>
</evidence>
<feature type="repeat" description="PPR" evidence="2">
    <location>
        <begin position="333"/>
        <end position="367"/>
    </location>
</feature>
<feature type="repeat" description="PPR" evidence="2">
    <location>
        <begin position="673"/>
        <end position="707"/>
    </location>
</feature>
<evidence type="ECO:0000256" key="1">
    <source>
        <dbReference type="ARBA" id="ARBA00022737"/>
    </source>
</evidence>
<name>A0A7J7LJX3_9MAGN</name>
<accession>A0A7J7LJX3</accession>
<dbReference type="InterPro" id="IPR002885">
    <property type="entry name" value="PPR_rpt"/>
</dbReference>
<feature type="domain" description="DYW" evidence="3">
    <location>
        <begin position="991"/>
        <end position="1082"/>
    </location>
</feature>
<dbReference type="PROSITE" id="PS51375">
    <property type="entry name" value="PPR"/>
    <property type="match status" value="7"/>
</dbReference>
<organism evidence="4 5">
    <name type="scientific">Kingdonia uniflora</name>
    <dbReference type="NCBI Taxonomy" id="39325"/>
    <lineage>
        <taxon>Eukaryota</taxon>
        <taxon>Viridiplantae</taxon>
        <taxon>Streptophyta</taxon>
        <taxon>Embryophyta</taxon>
        <taxon>Tracheophyta</taxon>
        <taxon>Spermatophyta</taxon>
        <taxon>Magnoliopsida</taxon>
        <taxon>Ranunculales</taxon>
        <taxon>Circaeasteraceae</taxon>
        <taxon>Kingdonia</taxon>
    </lineage>
</organism>
<dbReference type="FunFam" id="1.25.40.10:FF:000381">
    <property type="entry name" value="Pentatricopeptide repeat-containing protein"/>
    <property type="match status" value="2"/>
</dbReference>
<dbReference type="PANTHER" id="PTHR47926">
    <property type="entry name" value="PENTATRICOPEPTIDE REPEAT-CONTAINING PROTEIN"/>
    <property type="match status" value="1"/>
</dbReference>
<dbReference type="NCBIfam" id="TIGR00756">
    <property type="entry name" value="PPR"/>
    <property type="match status" value="6"/>
</dbReference>
<dbReference type="Pfam" id="PF20430">
    <property type="entry name" value="Eplus_motif"/>
    <property type="match status" value="1"/>
</dbReference>
<dbReference type="InterPro" id="IPR011990">
    <property type="entry name" value="TPR-like_helical_dom_sf"/>
</dbReference>
<dbReference type="Pfam" id="PF13041">
    <property type="entry name" value="PPR_2"/>
    <property type="match status" value="4"/>
</dbReference>
<dbReference type="GO" id="GO:0009451">
    <property type="term" value="P:RNA modification"/>
    <property type="evidence" value="ECO:0007669"/>
    <property type="project" value="InterPro"/>
</dbReference>
<keyword evidence="1" id="KW-0677">Repeat</keyword>
<feature type="repeat" description="PPR" evidence="2">
    <location>
        <begin position="570"/>
        <end position="605"/>
    </location>
</feature>
<feature type="repeat" description="PPR" evidence="2">
    <location>
        <begin position="774"/>
        <end position="808"/>
    </location>
</feature>
<dbReference type="FunFam" id="1.25.40.10:FF:000425">
    <property type="entry name" value="Pentatricopeptide repeat-containing protein At3g26540"/>
    <property type="match status" value="1"/>
</dbReference>
<feature type="repeat" description="PPR" evidence="2">
    <location>
        <begin position="151"/>
        <end position="185"/>
    </location>
</feature>
<dbReference type="GO" id="GO:0003723">
    <property type="term" value="F:RNA binding"/>
    <property type="evidence" value="ECO:0007669"/>
    <property type="project" value="InterPro"/>
</dbReference>
<proteinExistence type="predicted"/>
<comment type="caution">
    <text evidence="4">The sequence shown here is derived from an EMBL/GenBank/DDBJ whole genome shotgun (WGS) entry which is preliminary data.</text>
</comment>
<evidence type="ECO:0000256" key="2">
    <source>
        <dbReference type="PROSITE-ProRule" id="PRU00708"/>
    </source>
</evidence>
<dbReference type="Pfam" id="PF14432">
    <property type="entry name" value="DYW_deaminase"/>
    <property type="match status" value="1"/>
</dbReference>
<dbReference type="InterPro" id="IPR046960">
    <property type="entry name" value="PPR_At4g14850-like_plant"/>
</dbReference>
<evidence type="ECO:0000259" key="3">
    <source>
        <dbReference type="Pfam" id="PF14432"/>
    </source>
</evidence>
<dbReference type="InterPro" id="IPR046849">
    <property type="entry name" value="E2_motif"/>
</dbReference>
<evidence type="ECO:0000313" key="5">
    <source>
        <dbReference type="Proteomes" id="UP000541444"/>
    </source>
</evidence>
<dbReference type="EMBL" id="JACGCM010002222">
    <property type="protein sequence ID" value="KAF6142975.1"/>
    <property type="molecule type" value="Genomic_DNA"/>
</dbReference>
<dbReference type="Proteomes" id="UP000541444">
    <property type="component" value="Unassembled WGS sequence"/>
</dbReference>
<dbReference type="InterPro" id="IPR032867">
    <property type="entry name" value="DYW_dom"/>
</dbReference>
<dbReference type="AlphaFoldDB" id="A0A7J7LJX3"/>
<dbReference type="FunFam" id="1.25.40.10:FF:000031">
    <property type="entry name" value="Pentatricopeptide repeat-containing protein mitochondrial"/>
    <property type="match status" value="1"/>
</dbReference>
<dbReference type="FunFam" id="1.25.40.10:FF:000073">
    <property type="entry name" value="Pentatricopeptide repeat-containing protein chloroplastic"/>
    <property type="match status" value="1"/>
</dbReference>
<gene>
    <name evidence="4" type="ORF">GIB67_014542</name>
</gene>
<sequence>MIRKIRTSAQRLHIYINSNPNSTISTISQQTQLETLIFSDHKNPNSLIPLQKLINEFKNHRYCIEPRDPNSIERTQNLDNVSGSGSETFEDLLSRYEGSSSSLDAKRFHLEIVKKGFDGILVLLNTVVNVYVRAGDLVLARNLFDEIPERNIVSWTCLISGYTRHKMPEEACCLFRSMVSEGFSPTHYTFGAVLRACQDAGVEYLRFGMQIHSLVLKTRYRLDAVVCNSLISMYGICCVESSEYARQVFDGLEDRNSITWNAMISVYSKRGDVGSGLRLLSGMQKGKLGYVFKPNEYTFGSLITATYSATDGSGLCLLEQMLSLIMKSGFLSDLYVGSALVSGLARFGLLDFAKDVFKQMEERNIISMNGLIVGLVKRKRAVEAVKFFKETMNLVDLNCDSYVVLLSACAEFSSSREGNNKGKEVHAFVLRNGMFDVKVAIGNGFVNMYSKCGSIVDACKVFKLMGAKDLVTWNSMISGFDHNGCFEESLLSFREMKRNGLVPSNYALISTLSSCANLRCIKEGYQLHSEGIKLGLDLDASVSNSLLAFYGQSGCLSDCRKVFSLIPVCDLISWNSIIGVLGASEGSVFEAIEYFINMMRDGWSLNKVTFINVLPAVSSLSILGLGRQVHGLVLKYCVTDDGAVENALLSFYGKCGEIDDCDKIFSRMAERRDDVSWNSLIAGYIHNGLFSKAMDVVWFMMQKGQTLDVFTFATVLSACASVATLERGMEIHARGIRACLESDVVVGSTLVDMYSKCGRDDYALSVFKMMPFKNGFSWNSMISGFARHGHGEKALNFFREMLDEGQKPDHVTFVGVLSACSHVGLVDEGFMHFESMSKKYGLVPKIEHYSCMVDLLGRAGELQKVEDFIEIMPIKPNVLMWRTVVGACCRANGGKSELGRHASEMLLGLEPQNGVNYVLISNMYASGGKWEEVAKARTAMKGAAVRKEAGSSWVTMKDGVHSFVAGDKSHPETDEIYAKLGELNQKMKDLGYVPLTKYSLYDLEVENKEEFLSFHSEKLAVSFVLIRTSGLPIRIMKNLRVCGDCHSAFCYISKIVGRQIILRDSNRFHHFVDGNCSCRGYW</sequence>
<dbReference type="PANTHER" id="PTHR47926:SF390">
    <property type="entry name" value="TETRATRICOPEPTIDE REPEAT-LIKE SUPERFAMILY PROTEIN"/>
    <property type="match status" value="1"/>
</dbReference>
<feature type="repeat" description="PPR" evidence="2">
    <location>
        <begin position="256"/>
        <end position="290"/>
    </location>
</feature>
<dbReference type="InterPro" id="IPR046848">
    <property type="entry name" value="E_motif"/>
</dbReference>
<reference evidence="4 5" key="1">
    <citation type="journal article" date="2020" name="IScience">
        <title>Genome Sequencing of the Endangered Kingdonia uniflora (Circaeasteraceae, Ranunculales) Reveals Potential Mechanisms of Evolutionary Specialization.</title>
        <authorList>
            <person name="Sun Y."/>
            <person name="Deng T."/>
            <person name="Zhang A."/>
            <person name="Moore M.J."/>
            <person name="Landis J.B."/>
            <person name="Lin N."/>
            <person name="Zhang H."/>
            <person name="Zhang X."/>
            <person name="Huang J."/>
            <person name="Zhang X."/>
            <person name="Sun H."/>
            <person name="Wang H."/>
        </authorList>
    </citation>
    <scope>NUCLEOTIDE SEQUENCE [LARGE SCALE GENOMIC DNA]</scope>
    <source>
        <strain evidence="4">TB1705</strain>
        <tissue evidence="4">Leaf</tissue>
    </source>
</reference>
<dbReference type="Gene3D" id="1.25.40.10">
    <property type="entry name" value="Tetratricopeptide repeat domain"/>
    <property type="match status" value="8"/>
</dbReference>
<dbReference type="FunFam" id="1.25.40.10:FF:000366">
    <property type="entry name" value="Pentatricopeptide (PPR) repeat-containing protein"/>
    <property type="match status" value="1"/>
</dbReference>
<keyword evidence="5" id="KW-1185">Reference proteome</keyword>